<evidence type="ECO:0000313" key="2">
    <source>
        <dbReference type="Proteomes" id="UP000010866"/>
    </source>
</evidence>
<keyword evidence="2" id="KW-1185">Reference proteome</keyword>
<gene>
    <name evidence="1" type="ordered locus">Metho_2564</name>
</gene>
<dbReference type="AlphaFoldDB" id="L0L2R1"/>
<name>L0L2R1_METHD</name>
<accession>L0L2R1</accession>
<dbReference type="EMBL" id="CP003363">
    <property type="protein sequence ID" value="AGB50703.1"/>
    <property type="molecule type" value="Genomic_DNA"/>
</dbReference>
<proteinExistence type="predicted"/>
<sequence length="473" mass="55156">MANTTDLKDKIIDLLKSSKNALSAADIYNNPQIKKDRRLIDYHLKKLVEQEFIQKSDDKKYSINVDKVEDIRYLSNKILSLLMEKECSPKEIEMELYYEEGTIFRAISFLETEGFIKEGKESLKKRNYVPRKGRTTLVISHFRESTYTPTYLGYSKIGYCPLCKQKIRNEEVIVVSFKHSDLGITSVNPWVSIKIHSKCMSKSKAYEETYHEIESSMVCSYCGLPLTPKTLPDIKIGYKQLINYFSEYEFDSIRLLEDIKHSWKVPFSPPGIKDKYKIHPDNSTIKGVYETAQIQMPEWLSDRIEEDKSLPQESYEYICDKLRECFTAVFEQDLSMLSNAEKFLKLLKEYRSEIPDGYDLNNRSKEIWSTACQIKNNYEQNIQMHYSKLLGPAASVHSCIDWAFDAEDYDFDKIIARGLNFEKTLPPVAQTFAIKHGEGYYHPYCADKLGLNYIHRDEKRVKGGEEERLKKPV</sequence>
<organism evidence="1 2">
    <name type="scientific">Methanomethylovorans hollandica (strain DSM 15978 / NBRC 107637 / DMS1)</name>
    <dbReference type="NCBI Taxonomy" id="867904"/>
    <lineage>
        <taxon>Archaea</taxon>
        <taxon>Methanobacteriati</taxon>
        <taxon>Methanobacteriota</taxon>
        <taxon>Stenosarchaea group</taxon>
        <taxon>Methanomicrobia</taxon>
        <taxon>Methanosarcinales</taxon>
        <taxon>Methanosarcinaceae</taxon>
        <taxon>Methanomethylovorans</taxon>
    </lineage>
</organism>
<dbReference type="InterPro" id="IPR036390">
    <property type="entry name" value="WH_DNA-bd_sf"/>
</dbReference>
<dbReference type="Proteomes" id="UP000010866">
    <property type="component" value="Plasmid pMETHO01"/>
</dbReference>
<dbReference type="RefSeq" id="WP_015313835.1">
    <property type="nucleotide sequence ID" value="NC_019972.1"/>
</dbReference>
<dbReference type="KEGG" id="mhz:Metho_2564"/>
<dbReference type="GeneID" id="14401526"/>
<geneLocation type="plasmid" evidence="1 2">
    <name>pMETHO01</name>
</geneLocation>
<reference evidence="2" key="1">
    <citation type="submission" date="2012-02" db="EMBL/GenBank/DDBJ databases">
        <title>Complete sequence of plasmid of Methanomethylovorans hollandica DSM 15978.</title>
        <authorList>
            <person name="Lucas S."/>
            <person name="Copeland A."/>
            <person name="Lapidus A."/>
            <person name="Glavina del Rio T."/>
            <person name="Dalin E."/>
            <person name="Tice H."/>
            <person name="Bruce D."/>
            <person name="Goodwin L."/>
            <person name="Pitluck S."/>
            <person name="Peters L."/>
            <person name="Mikhailova N."/>
            <person name="Held B."/>
            <person name="Kyrpides N."/>
            <person name="Mavromatis K."/>
            <person name="Ivanova N."/>
            <person name="Brettin T."/>
            <person name="Detter J.C."/>
            <person name="Han C."/>
            <person name="Larimer F."/>
            <person name="Land M."/>
            <person name="Hauser L."/>
            <person name="Markowitz V."/>
            <person name="Cheng J.-F."/>
            <person name="Hugenholtz P."/>
            <person name="Woyke T."/>
            <person name="Wu D."/>
            <person name="Spring S."/>
            <person name="Schroeder M."/>
            <person name="Brambilla E."/>
            <person name="Klenk H.-P."/>
            <person name="Eisen J.A."/>
        </authorList>
    </citation>
    <scope>NUCLEOTIDE SEQUENCE [LARGE SCALE GENOMIC DNA]</scope>
    <source>
        <strain evidence="2">DSM 15978 / NBRC 107637 / DMS1</strain>
        <plasmid evidence="2">Plasmid pMETHO01</plasmid>
    </source>
</reference>
<evidence type="ECO:0000313" key="1">
    <source>
        <dbReference type="EMBL" id="AGB50703.1"/>
    </source>
</evidence>
<dbReference type="HOGENOM" id="CLU_576992_0_0_2"/>
<dbReference type="SUPFAM" id="SSF46785">
    <property type="entry name" value="Winged helix' DNA-binding domain"/>
    <property type="match status" value="1"/>
</dbReference>
<keyword evidence="1" id="KW-0614">Plasmid</keyword>
<protein>
    <submittedName>
        <fullName evidence="1">Uncharacterized protein</fullName>
    </submittedName>
</protein>